<evidence type="ECO:0000313" key="3">
    <source>
        <dbReference type="Proteomes" id="UP001212841"/>
    </source>
</evidence>
<gene>
    <name evidence="2" type="ORF">HK097_006793</name>
</gene>
<feature type="compositionally biased region" description="Polar residues" evidence="1">
    <location>
        <begin position="271"/>
        <end position="281"/>
    </location>
</feature>
<feature type="compositionally biased region" description="Acidic residues" evidence="1">
    <location>
        <begin position="56"/>
        <end position="66"/>
    </location>
</feature>
<dbReference type="Proteomes" id="UP001212841">
    <property type="component" value="Unassembled WGS sequence"/>
</dbReference>
<feature type="compositionally biased region" description="Low complexity" evidence="1">
    <location>
        <begin position="233"/>
        <end position="250"/>
    </location>
</feature>
<feature type="compositionally biased region" description="Basic and acidic residues" evidence="1">
    <location>
        <begin position="577"/>
        <end position="600"/>
    </location>
</feature>
<sequence length="797" mass="86873">MERWDSVLMDPAFTVDLNNGSPTPRTSDSIPSVEFGITSIREMHLRLQKDMQNGFIDEDDADDDGDITNAGKEGSKTQAAEDSDDEDDDFYSVSGDAPNRNSFDDMSEVGDGDVWFDPRPSIEFGFGRPSLDSIAVQREAHSGGWHRAVVPGVAESNMWGSAVNGGEEYQEEQSSLQKSDVEAEDTASAEVTDDDDEIGTVVDPADLKERNEEGIPDLKQPAEISLHEREAEPSAPSEDPLPASSSPLSLQIADYTLPPPSTAVPSDASHSRSSILTTLPDTITLSRSPSPPPTTNQWTPPVRDPWAPSTDPWLPSPPRLDDTSSMSMRDSITSLANARRARVGIRGWESAWDEFDDGGLRDEVRARDTTGAKSGQNGTAAVGVTVVEEQSAARTEVAAEPDVIELVIPLPLFDPLKSPAAPPSSYTHATRLSITPFGRFQNPIRQKESRLDSVLCIPDEDGDDDSDTGEPFERFDRFGLEAIGEGDEEGEVQEPEHWDDISLGDNASVCGVGRGSDTDARSIRSVRSVGSGRNGLRASNRRPSVKNIDELLYGPGARDGVDTGKIMVKAETNGKDVDKRKVASARDLRKQTANGKEGKFGKTASAQKQQPKFRTTQQQRTGWEELITSPYPIAARSFAYTDVERNIPVDDYIHLSQKQNLITNQSTMPFTARPRASLQIDTFRSPSHDPVTPLTRATSIDFSRPRQQQYVRRQSDDTHPLPHFNLLLYGAGVVQRRKTVAVRGGTVREKKGEKSGLGLKMGKKDGDKGTGTGVSRWGVWVASGRVVGVPEGALIRK</sequence>
<feature type="region of interest" description="Disordered" evidence="1">
    <location>
        <begin position="165"/>
        <end position="326"/>
    </location>
</feature>
<evidence type="ECO:0000256" key="1">
    <source>
        <dbReference type="SAM" id="MobiDB-lite"/>
    </source>
</evidence>
<dbReference type="EMBL" id="JADGJD010000032">
    <property type="protein sequence ID" value="KAJ3056474.1"/>
    <property type="molecule type" value="Genomic_DNA"/>
</dbReference>
<organism evidence="2 3">
    <name type="scientific">Rhizophlyctis rosea</name>
    <dbReference type="NCBI Taxonomy" id="64517"/>
    <lineage>
        <taxon>Eukaryota</taxon>
        <taxon>Fungi</taxon>
        <taxon>Fungi incertae sedis</taxon>
        <taxon>Chytridiomycota</taxon>
        <taxon>Chytridiomycota incertae sedis</taxon>
        <taxon>Chytridiomycetes</taxon>
        <taxon>Rhizophlyctidales</taxon>
        <taxon>Rhizophlyctidaceae</taxon>
        <taxon>Rhizophlyctis</taxon>
    </lineage>
</organism>
<feature type="region of interest" description="Disordered" evidence="1">
    <location>
        <begin position="682"/>
        <end position="706"/>
    </location>
</feature>
<feature type="region of interest" description="Disordered" evidence="1">
    <location>
        <begin position="55"/>
        <end position="114"/>
    </location>
</feature>
<reference evidence="2" key="1">
    <citation type="submission" date="2020-05" db="EMBL/GenBank/DDBJ databases">
        <title>Phylogenomic resolution of chytrid fungi.</title>
        <authorList>
            <person name="Stajich J.E."/>
            <person name="Amses K."/>
            <person name="Simmons R."/>
            <person name="Seto K."/>
            <person name="Myers J."/>
            <person name="Bonds A."/>
            <person name="Quandt C.A."/>
            <person name="Barry K."/>
            <person name="Liu P."/>
            <person name="Grigoriev I."/>
            <person name="Longcore J.E."/>
            <person name="James T.Y."/>
        </authorList>
    </citation>
    <scope>NUCLEOTIDE SEQUENCE</scope>
    <source>
        <strain evidence="2">JEL0318</strain>
    </source>
</reference>
<feature type="compositionally biased region" description="Polar residues" evidence="1">
    <location>
        <begin position="695"/>
        <end position="706"/>
    </location>
</feature>
<accession>A0AAD5X874</accession>
<keyword evidence="3" id="KW-1185">Reference proteome</keyword>
<evidence type="ECO:0000313" key="2">
    <source>
        <dbReference type="EMBL" id="KAJ3056474.1"/>
    </source>
</evidence>
<name>A0AAD5X874_9FUNG</name>
<protein>
    <submittedName>
        <fullName evidence="2">Uncharacterized protein</fullName>
    </submittedName>
</protein>
<feature type="compositionally biased region" description="Acidic residues" evidence="1">
    <location>
        <begin position="182"/>
        <end position="198"/>
    </location>
</feature>
<feature type="region of interest" description="Disordered" evidence="1">
    <location>
        <begin position="747"/>
        <end position="770"/>
    </location>
</feature>
<comment type="caution">
    <text evidence="2">The sequence shown here is derived from an EMBL/GenBank/DDBJ whole genome shotgun (WGS) entry which is preliminary data.</text>
</comment>
<feature type="region of interest" description="Disordered" evidence="1">
    <location>
        <begin position="577"/>
        <end position="621"/>
    </location>
</feature>
<dbReference type="AlphaFoldDB" id="A0AAD5X874"/>
<feature type="compositionally biased region" description="Acidic residues" evidence="1">
    <location>
        <begin position="81"/>
        <end position="90"/>
    </location>
</feature>
<proteinExistence type="predicted"/>
<feature type="compositionally biased region" description="Polar residues" evidence="1">
    <location>
        <begin position="604"/>
        <end position="621"/>
    </location>
</feature>